<dbReference type="InterPro" id="IPR013149">
    <property type="entry name" value="ADH-like_C"/>
</dbReference>
<reference evidence="5 6" key="1">
    <citation type="journal article" date="2004" name="Science">
        <title>The genome of the diatom Thalassiosira pseudonana: ecology, evolution, and metabolism.</title>
        <authorList>
            <person name="Armbrust E.V."/>
            <person name="Berges J.A."/>
            <person name="Bowler C."/>
            <person name="Green B.R."/>
            <person name="Martinez D."/>
            <person name="Putnam N.H."/>
            <person name="Zhou S."/>
            <person name="Allen A.E."/>
            <person name="Apt K.E."/>
            <person name="Bechner M."/>
            <person name="Brzezinski M.A."/>
            <person name="Chaal B.K."/>
            <person name="Chiovitti A."/>
            <person name="Davis A.K."/>
            <person name="Demarest M.S."/>
            <person name="Detter J.C."/>
            <person name="Glavina T."/>
            <person name="Goodstein D."/>
            <person name="Hadi M.Z."/>
            <person name="Hellsten U."/>
            <person name="Hildebrand M."/>
            <person name="Jenkins B.D."/>
            <person name="Jurka J."/>
            <person name="Kapitonov V.V."/>
            <person name="Kroger N."/>
            <person name="Lau W.W."/>
            <person name="Lane T.W."/>
            <person name="Larimer F.W."/>
            <person name="Lippmeier J.C."/>
            <person name="Lucas S."/>
            <person name="Medina M."/>
            <person name="Montsant A."/>
            <person name="Obornik M."/>
            <person name="Parker M.S."/>
            <person name="Palenik B."/>
            <person name="Pazour G.J."/>
            <person name="Richardson P.M."/>
            <person name="Rynearson T.A."/>
            <person name="Saito M.A."/>
            <person name="Schwartz D.C."/>
            <person name="Thamatrakoln K."/>
            <person name="Valentin K."/>
            <person name="Vardi A."/>
            <person name="Wilkerson F.P."/>
            <person name="Rokhsar D.S."/>
        </authorList>
    </citation>
    <scope>NUCLEOTIDE SEQUENCE [LARGE SCALE GENOMIC DNA]</scope>
    <source>
        <strain evidence="5 6">CCMP1335</strain>
    </source>
</reference>
<keyword evidence="6" id="KW-1185">Reference proteome</keyword>
<evidence type="ECO:0000313" key="6">
    <source>
        <dbReference type="Proteomes" id="UP000001449"/>
    </source>
</evidence>
<evidence type="ECO:0000259" key="4">
    <source>
        <dbReference type="SMART" id="SM00829"/>
    </source>
</evidence>
<dbReference type="Pfam" id="PF00107">
    <property type="entry name" value="ADH_zinc_N"/>
    <property type="match status" value="1"/>
</dbReference>
<dbReference type="GO" id="GO:0035925">
    <property type="term" value="F:mRNA 3'-UTR AU-rich region binding"/>
    <property type="evidence" value="ECO:0000318"/>
    <property type="project" value="GO_Central"/>
</dbReference>
<keyword evidence="3" id="KW-0472">Membrane</keyword>
<dbReference type="InParanoid" id="B8CDK1"/>
<dbReference type="GO" id="GO:0003960">
    <property type="term" value="F:quinone reductase (NADPH) activity"/>
    <property type="evidence" value="ECO:0000318"/>
    <property type="project" value="GO_Central"/>
</dbReference>
<dbReference type="Proteomes" id="UP000001449">
    <property type="component" value="Chromosome 15"/>
</dbReference>
<proteinExistence type="predicted"/>
<evidence type="ECO:0000256" key="3">
    <source>
        <dbReference type="SAM" id="Phobius"/>
    </source>
</evidence>
<dbReference type="STRING" id="35128.B8CDK1"/>
<dbReference type="RefSeq" id="XP_002294112.1">
    <property type="nucleotide sequence ID" value="XM_002294076.1"/>
</dbReference>
<dbReference type="Pfam" id="PF08240">
    <property type="entry name" value="ADH_N"/>
    <property type="match status" value="1"/>
</dbReference>
<dbReference type="OMA" id="KHEVIKQ"/>
<keyword evidence="3" id="KW-0812">Transmembrane</keyword>
<keyword evidence="3" id="KW-1133">Transmembrane helix</keyword>
<dbReference type="InterPro" id="IPR002364">
    <property type="entry name" value="Quin_OxRdtase/zeta-crystal_CS"/>
</dbReference>
<dbReference type="InterPro" id="IPR011032">
    <property type="entry name" value="GroES-like_sf"/>
</dbReference>
<dbReference type="KEGG" id="tps:THAPSDRAFT_25034"/>
<dbReference type="Gene3D" id="3.40.50.720">
    <property type="entry name" value="NAD(P)-binding Rossmann-like Domain"/>
    <property type="match status" value="1"/>
</dbReference>
<dbReference type="GeneID" id="7450266"/>
<dbReference type="GO" id="GO:0070402">
    <property type="term" value="F:NADPH binding"/>
    <property type="evidence" value="ECO:0000318"/>
    <property type="project" value="GO_Central"/>
</dbReference>
<protein>
    <recommendedName>
        <fullName evidence="4">Enoyl reductase (ER) domain-containing protein</fullName>
    </recommendedName>
</protein>
<dbReference type="InterPro" id="IPR013154">
    <property type="entry name" value="ADH-like_N"/>
</dbReference>
<dbReference type="SUPFAM" id="SSF50129">
    <property type="entry name" value="GroES-like"/>
    <property type="match status" value="1"/>
</dbReference>
<dbReference type="PANTHER" id="PTHR48106:SF13">
    <property type="entry name" value="QUINONE OXIDOREDUCTASE-RELATED"/>
    <property type="match status" value="1"/>
</dbReference>
<dbReference type="Gene3D" id="3.90.180.10">
    <property type="entry name" value="Medium-chain alcohol dehydrogenases, catalytic domain"/>
    <property type="match status" value="1"/>
</dbReference>
<dbReference type="PaxDb" id="35128-Thaps25034"/>
<dbReference type="InterPro" id="IPR020843">
    <property type="entry name" value="ER"/>
</dbReference>
<dbReference type="PANTHER" id="PTHR48106">
    <property type="entry name" value="QUINONE OXIDOREDUCTASE PIG3-RELATED"/>
    <property type="match status" value="1"/>
</dbReference>
<reference evidence="5 6" key="2">
    <citation type="journal article" date="2008" name="Nature">
        <title>The Phaeodactylum genome reveals the evolutionary history of diatom genomes.</title>
        <authorList>
            <person name="Bowler C."/>
            <person name="Allen A.E."/>
            <person name="Badger J.H."/>
            <person name="Grimwood J."/>
            <person name="Jabbari K."/>
            <person name="Kuo A."/>
            <person name="Maheswari U."/>
            <person name="Martens C."/>
            <person name="Maumus F."/>
            <person name="Otillar R.P."/>
            <person name="Rayko E."/>
            <person name="Salamov A."/>
            <person name="Vandepoele K."/>
            <person name="Beszteri B."/>
            <person name="Gruber A."/>
            <person name="Heijde M."/>
            <person name="Katinka M."/>
            <person name="Mock T."/>
            <person name="Valentin K."/>
            <person name="Verret F."/>
            <person name="Berges J.A."/>
            <person name="Brownlee C."/>
            <person name="Cadoret J.P."/>
            <person name="Chiovitti A."/>
            <person name="Choi C.J."/>
            <person name="Coesel S."/>
            <person name="De Martino A."/>
            <person name="Detter J.C."/>
            <person name="Durkin C."/>
            <person name="Falciatore A."/>
            <person name="Fournet J."/>
            <person name="Haruta M."/>
            <person name="Huysman M.J."/>
            <person name="Jenkins B.D."/>
            <person name="Jiroutova K."/>
            <person name="Jorgensen R.E."/>
            <person name="Joubert Y."/>
            <person name="Kaplan A."/>
            <person name="Kroger N."/>
            <person name="Kroth P.G."/>
            <person name="La Roche J."/>
            <person name="Lindquist E."/>
            <person name="Lommer M."/>
            <person name="Martin-Jezequel V."/>
            <person name="Lopez P.J."/>
            <person name="Lucas S."/>
            <person name="Mangogna M."/>
            <person name="McGinnis K."/>
            <person name="Medlin L.K."/>
            <person name="Montsant A."/>
            <person name="Oudot-Le Secq M.P."/>
            <person name="Napoli C."/>
            <person name="Obornik M."/>
            <person name="Parker M.S."/>
            <person name="Petit J.L."/>
            <person name="Porcel B.M."/>
            <person name="Poulsen N."/>
            <person name="Robison M."/>
            <person name="Rychlewski L."/>
            <person name="Rynearson T.A."/>
            <person name="Schmutz J."/>
            <person name="Shapiro H."/>
            <person name="Siaut M."/>
            <person name="Stanley M."/>
            <person name="Sussman M.R."/>
            <person name="Taylor A.R."/>
            <person name="Vardi A."/>
            <person name="von Dassow P."/>
            <person name="Vyverman W."/>
            <person name="Willis A."/>
            <person name="Wyrwicz L.S."/>
            <person name="Rokhsar D.S."/>
            <person name="Weissenbach J."/>
            <person name="Armbrust E.V."/>
            <person name="Green B.R."/>
            <person name="Van de Peer Y."/>
            <person name="Grigoriev I.V."/>
        </authorList>
    </citation>
    <scope>NUCLEOTIDE SEQUENCE [LARGE SCALE GENOMIC DNA]</scope>
    <source>
        <strain evidence="5 6">CCMP1335</strain>
    </source>
</reference>
<evidence type="ECO:0000256" key="2">
    <source>
        <dbReference type="ARBA" id="ARBA00023002"/>
    </source>
</evidence>
<dbReference type="AlphaFoldDB" id="B8CDK1"/>
<sequence>MPTTNIKPPHKWTLLGQDPEIILAAIANIISWIVSTFCPSLLPFLLPSSPEEEEEPLSPSSLATRTQCISIGRPGGLEQLRLVTLREGICTIGYNVRHVSSPPYTSPNATLPDDCVTIRNEAFSVNYADCTIRWGLYESAKQFVGWPIVPGFDVAGIVESVGESNNSNNDNDLKVGDRVFGCTLFGAYSNRVIVPKIQLRRIPDGIESFAQAAAFPAVSLTALYALHLAGYFPIFSSEGGSRIKFQNKAILVHSAAGGVGSFLVQMSKILGLGPVVGVVGSSSKVEEATALGCDVVIDKSTSDLWTEAEKASPTGYATIMDANGVSTLQQSYDHLAPSGRLVVFGFHSNLPMGSAMLSPLEWIRMTKKVAIMPKFDAMDLTVSNKSILGFNLSFFAEERDILSDMFDQVVEWIEEKKLLCPRVVEMEMKNVGEAHTLIQSGKSIGKIVLTTL</sequence>
<dbReference type="SUPFAM" id="SSF51735">
    <property type="entry name" value="NAD(P)-binding Rossmann-fold domains"/>
    <property type="match status" value="1"/>
</dbReference>
<dbReference type="PROSITE" id="PS01162">
    <property type="entry name" value="QOR_ZETA_CRYSTAL"/>
    <property type="match status" value="1"/>
</dbReference>
<evidence type="ECO:0000256" key="1">
    <source>
        <dbReference type="ARBA" id="ARBA00022857"/>
    </source>
</evidence>
<dbReference type="GO" id="GO:0008270">
    <property type="term" value="F:zinc ion binding"/>
    <property type="evidence" value="ECO:0007669"/>
    <property type="project" value="InterPro"/>
</dbReference>
<accession>B8CDK1</accession>
<organism evidence="5 6">
    <name type="scientific">Thalassiosira pseudonana</name>
    <name type="common">Marine diatom</name>
    <name type="synonym">Cyclotella nana</name>
    <dbReference type="NCBI Taxonomy" id="35128"/>
    <lineage>
        <taxon>Eukaryota</taxon>
        <taxon>Sar</taxon>
        <taxon>Stramenopiles</taxon>
        <taxon>Ochrophyta</taxon>
        <taxon>Bacillariophyta</taxon>
        <taxon>Coscinodiscophyceae</taxon>
        <taxon>Thalassiosirophycidae</taxon>
        <taxon>Thalassiosirales</taxon>
        <taxon>Thalassiosiraceae</taxon>
        <taxon>Thalassiosira</taxon>
    </lineage>
</organism>
<dbReference type="HOGENOM" id="CLU_026673_3_1_1"/>
<dbReference type="SMART" id="SM00829">
    <property type="entry name" value="PKS_ER"/>
    <property type="match status" value="1"/>
</dbReference>
<dbReference type="EMBL" id="CM000650">
    <property type="protein sequence ID" value="EED88467.1"/>
    <property type="molecule type" value="Genomic_DNA"/>
</dbReference>
<dbReference type="CDD" id="cd08275">
    <property type="entry name" value="MDR3"/>
    <property type="match status" value="1"/>
</dbReference>
<feature type="domain" description="Enoyl reductase (ER)" evidence="4">
    <location>
        <begin position="93"/>
        <end position="449"/>
    </location>
</feature>
<gene>
    <name evidence="5" type="ORF">THAPSDRAFT_25034</name>
</gene>
<dbReference type="InterPro" id="IPR036291">
    <property type="entry name" value="NAD(P)-bd_dom_sf"/>
</dbReference>
<dbReference type="eggNOG" id="KOG1197">
    <property type="taxonomic scope" value="Eukaryota"/>
</dbReference>
<evidence type="ECO:0000313" key="5">
    <source>
        <dbReference type="EMBL" id="EED88467.1"/>
    </source>
</evidence>
<keyword evidence="1" id="KW-0521">NADP</keyword>
<dbReference type="GO" id="GO:0005829">
    <property type="term" value="C:cytosol"/>
    <property type="evidence" value="ECO:0000318"/>
    <property type="project" value="GO_Central"/>
</dbReference>
<name>B8CDK1_THAPS</name>
<keyword evidence="2" id="KW-0560">Oxidoreductase</keyword>
<feature type="transmembrane region" description="Helical" evidence="3">
    <location>
        <begin position="21"/>
        <end position="46"/>
    </location>
</feature>